<evidence type="ECO:0000259" key="1">
    <source>
        <dbReference type="Pfam" id="PF12973"/>
    </source>
</evidence>
<feature type="domain" description="ChrR-like cupin" evidence="1">
    <location>
        <begin position="10"/>
        <end position="113"/>
    </location>
</feature>
<feature type="domain" description="ChrR-like cupin" evidence="1">
    <location>
        <begin position="128"/>
        <end position="220"/>
    </location>
</feature>
<dbReference type="InterPro" id="IPR025979">
    <property type="entry name" value="ChrR-like_cupin_dom"/>
</dbReference>
<dbReference type="Gene3D" id="2.60.120.10">
    <property type="entry name" value="Jelly Rolls"/>
    <property type="match status" value="2"/>
</dbReference>
<gene>
    <name evidence="2" type="ORF">CVT23_08655</name>
</gene>
<comment type="caution">
    <text evidence="2">The sequence shown here is derived from an EMBL/GenBank/DDBJ whole genome shotgun (WGS) entry which is preliminary data.</text>
</comment>
<dbReference type="AlphaFoldDB" id="A0A2M9G284"/>
<protein>
    <submittedName>
        <fullName evidence="2">Cupin</fullName>
    </submittedName>
</protein>
<dbReference type="RefSeq" id="WP_109793114.1">
    <property type="nucleotide sequence ID" value="NZ_PHIG01000031.1"/>
</dbReference>
<evidence type="ECO:0000313" key="2">
    <source>
        <dbReference type="EMBL" id="PJK29837.1"/>
    </source>
</evidence>
<dbReference type="OrthoDB" id="9801227at2"/>
<accession>A0A2M9G284</accession>
<dbReference type="Pfam" id="PF12973">
    <property type="entry name" value="Cupin_7"/>
    <property type="match status" value="2"/>
</dbReference>
<organism evidence="2 3">
    <name type="scientific">Minwuia thermotolerans</name>
    <dbReference type="NCBI Taxonomy" id="2056226"/>
    <lineage>
        <taxon>Bacteria</taxon>
        <taxon>Pseudomonadati</taxon>
        <taxon>Pseudomonadota</taxon>
        <taxon>Alphaproteobacteria</taxon>
        <taxon>Minwuiales</taxon>
        <taxon>Minwuiaceae</taxon>
        <taxon>Minwuia</taxon>
    </lineage>
</organism>
<keyword evidence="3" id="KW-1185">Reference proteome</keyword>
<dbReference type="CDD" id="cd20303">
    <property type="entry name" value="cupin_ChrR_1"/>
    <property type="match status" value="1"/>
</dbReference>
<dbReference type="InterPro" id="IPR014710">
    <property type="entry name" value="RmlC-like_jellyroll"/>
</dbReference>
<dbReference type="EMBL" id="PHIG01000031">
    <property type="protein sequence ID" value="PJK29837.1"/>
    <property type="molecule type" value="Genomic_DNA"/>
</dbReference>
<dbReference type="SUPFAM" id="SSF51182">
    <property type="entry name" value="RmlC-like cupins"/>
    <property type="match status" value="2"/>
</dbReference>
<sequence length="224" mass="24830">MSDLHADRSKTVIIDTNQMDWQASPAPGVWRKRLELIGDTEKGMVTSVVRFDPGCGFPEHDHPFGEEVLVLDGVFADEFGEYPAGTMTLLPTGTRHRPWTENGCTLFVKLCQYAGTDRPTRRIDTSDPAGWRPTWAGREVFDLFDEPGHAERIYLSRLAPGAEAPHHTHEGGEEVFVVSGELADENGRYRAGTWMRLPDGSSHRPRSDGGCLLYVKTGHLGRGA</sequence>
<proteinExistence type="predicted"/>
<reference evidence="2 3" key="1">
    <citation type="submission" date="2017-11" db="EMBL/GenBank/DDBJ databases">
        <title>Draft genome sequence of Rhizobiales bacterium SY3-13.</title>
        <authorList>
            <person name="Sun C."/>
        </authorList>
    </citation>
    <scope>NUCLEOTIDE SEQUENCE [LARGE SCALE GENOMIC DNA]</scope>
    <source>
        <strain evidence="2 3">SY3-13</strain>
    </source>
</reference>
<dbReference type="Proteomes" id="UP000229498">
    <property type="component" value="Unassembled WGS sequence"/>
</dbReference>
<dbReference type="InterPro" id="IPR011051">
    <property type="entry name" value="RmlC_Cupin_sf"/>
</dbReference>
<evidence type="ECO:0000313" key="3">
    <source>
        <dbReference type="Proteomes" id="UP000229498"/>
    </source>
</evidence>
<name>A0A2M9G284_9PROT</name>